<feature type="signal peptide" evidence="6">
    <location>
        <begin position="1"/>
        <end position="28"/>
    </location>
</feature>
<accession>A0A140D7H2</accession>
<reference evidence="8" key="1">
    <citation type="submission" date="2015-01" db="EMBL/GenBank/DDBJ databases">
        <title>Draft genome sequence of Pasteurella multocida isolated from alpaca pneumonia.</title>
        <authorList>
            <person name="Maturrano L."/>
            <person name="Hurtado R."/>
            <person name="Allasi N."/>
            <person name="Juscamayta E."/>
            <person name="Fernandez D."/>
            <person name="Maximiliano J."/>
            <person name="Rimac R."/>
            <person name="Rosadio R."/>
        </authorList>
    </citation>
    <scope>NUCLEOTIDE SEQUENCE</scope>
    <source>
        <strain evidence="8">UNMSM</strain>
    </source>
</reference>
<dbReference type="HAMAP" id="MF_00915">
    <property type="entry name" value="FtsP"/>
    <property type="match status" value="1"/>
</dbReference>
<dbReference type="EMBL" id="JANJHC010000009">
    <property type="protein sequence ID" value="MDA5622999.1"/>
    <property type="molecule type" value="Genomic_DNA"/>
</dbReference>
<keyword evidence="2 6" id="KW-0732">Signal</keyword>
<dbReference type="Proteomes" id="UP001145481">
    <property type="component" value="Unassembled WGS sequence"/>
</dbReference>
<dbReference type="PANTHER" id="PTHR48267">
    <property type="entry name" value="CUPREDOXIN SUPERFAMILY PROTEIN"/>
    <property type="match status" value="1"/>
</dbReference>
<evidence type="ECO:0000256" key="2">
    <source>
        <dbReference type="ARBA" id="ARBA00022729"/>
    </source>
</evidence>
<name>A0A140D7H2_PASMD</name>
<evidence type="ECO:0000256" key="6">
    <source>
        <dbReference type="SAM" id="SignalP"/>
    </source>
</evidence>
<comment type="function">
    <text evidence="5">Cell division protein that is required for growth during stress conditions. May be involved in protecting or stabilizing the divisomal assembly under conditions of stress.</text>
</comment>
<dbReference type="EMBL" id="KP661007">
    <property type="protein sequence ID" value="AMK08846.1"/>
    <property type="molecule type" value="Genomic_DNA"/>
</dbReference>
<dbReference type="CDD" id="cd13890">
    <property type="entry name" value="CuRO_3_CueO_FtsP"/>
    <property type="match status" value="1"/>
</dbReference>
<dbReference type="Pfam" id="PF07732">
    <property type="entry name" value="Cu-oxidase_3"/>
    <property type="match status" value="1"/>
</dbReference>
<evidence type="ECO:0000256" key="4">
    <source>
        <dbReference type="ARBA" id="ARBA00023306"/>
    </source>
</evidence>
<keyword evidence="1 5" id="KW-0132">Cell division</keyword>
<reference evidence="9" key="2">
    <citation type="submission" date="2022-07" db="EMBL/GenBank/DDBJ databases">
        <title>Genome-based characterization of novel serogroup A variants of Pasteurella multocida.</title>
        <authorList>
            <person name="Prajapati A."/>
            <person name="Yogisharadhya R."/>
            <person name="Mohanty N."/>
            <person name="Chanda M."/>
            <person name="Mendem S.K."/>
            <person name="Siddaramappa S."/>
            <person name="Shivachandra S.B."/>
        </authorList>
    </citation>
    <scope>NUCLEOTIDE SEQUENCE</scope>
    <source>
        <strain evidence="9">NIVEDIPm19</strain>
    </source>
</reference>
<dbReference type="SUPFAM" id="SSF49503">
    <property type="entry name" value="Cupredoxins"/>
    <property type="match status" value="3"/>
</dbReference>
<dbReference type="InterPro" id="IPR026589">
    <property type="entry name" value="FtsP"/>
</dbReference>
<sequence>MDNPARRQFFKTSLIATALSALPSSLLAATRQALRIPPLLETRRGKPIFLSLDSVQYPLEMGKTVEVWGFNGHYLGPTIKIRKGDFAKLNYRNNLPQGVSMSIQGLQASGELLGGVGRVLQPKETWSPIIPITQAASTCWYHSVSLANSAYQTYRGLAGMWIIEDEQSLKSGLPHKYGVNDIPLILQDMRLNNQGLQLFQPNQTALFGNRLFVNGQEAPYVNVPRGWVRLRLVNASLSRHYELRLDDEREMRLIASDQGFLPQAKVLKSIVLAPSERSELLIDLNEGESVRLIAGEKRDFLHVFTSLFADENELVDNTVLELRPEGLASVFSKQAEPQFNTDAVANLSNKVVQERQFHFDVNTGMVNDKHFDPKRVTNAKLNTTERWTLTANGIMGFRIQGAKFLIESINDTPVEQSEIAWKDSVLINGKVQILVKFEHMSSNNHPFLFGSANLMLADKGCIRLLVVQ</sequence>
<dbReference type="RefSeq" id="WP_005722595.1">
    <property type="nucleotide sequence ID" value="NZ_CP033597.1"/>
</dbReference>
<dbReference type="PROSITE" id="PS51318">
    <property type="entry name" value="TAT"/>
    <property type="match status" value="1"/>
</dbReference>
<evidence type="ECO:0000259" key="7">
    <source>
        <dbReference type="Pfam" id="PF07732"/>
    </source>
</evidence>
<dbReference type="GO" id="GO:0005507">
    <property type="term" value="F:copper ion binding"/>
    <property type="evidence" value="ECO:0007669"/>
    <property type="project" value="InterPro"/>
</dbReference>
<evidence type="ECO:0000256" key="5">
    <source>
        <dbReference type="HAMAP-Rule" id="MF_00915"/>
    </source>
</evidence>
<protein>
    <recommendedName>
        <fullName evidence="5">Cell division protein FtsP</fullName>
    </recommendedName>
</protein>
<comment type="subcellular location">
    <subcellularLocation>
        <location evidence="5">Periplasm</location>
    </subcellularLocation>
    <text evidence="5">Localizes to the division septum.</text>
</comment>
<evidence type="ECO:0000256" key="1">
    <source>
        <dbReference type="ARBA" id="ARBA00022618"/>
    </source>
</evidence>
<dbReference type="GO" id="GO:0043093">
    <property type="term" value="P:FtsZ-dependent cytokinesis"/>
    <property type="evidence" value="ECO:0007669"/>
    <property type="project" value="UniProtKB-UniRule"/>
</dbReference>
<dbReference type="PANTHER" id="PTHR48267:SF1">
    <property type="entry name" value="BILIRUBIN OXIDASE"/>
    <property type="match status" value="1"/>
</dbReference>
<proteinExistence type="inferred from homology"/>
<dbReference type="CDD" id="cd13867">
    <property type="entry name" value="CuRO_2_CueO_FtsP"/>
    <property type="match status" value="1"/>
</dbReference>
<gene>
    <name evidence="8" type="primary">sufI</name>
    <name evidence="5" type="synonym">ftsP</name>
    <name evidence="9" type="ORF">NM948_05505</name>
</gene>
<feature type="domain" description="Plastocyanin-like" evidence="7">
    <location>
        <begin position="57"/>
        <end position="167"/>
    </location>
</feature>
<organism evidence="8">
    <name type="scientific">Pasteurella multocida</name>
    <dbReference type="NCBI Taxonomy" id="747"/>
    <lineage>
        <taxon>Bacteria</taxon>
        <taxon>Pseudomonadati</taxon>
        <taxon>Pseudomonadota</taxon>
        <taxon>Gammaproteobacteria</taxon>
        <taxon>Pasteurellales</taxon>
        <taxon>Pasteurellaceae</taxon>
        <taxon>Pasteurella</taxon>
    </lineage>
</organism>
<dbReference type="GO" id="GO:0032153">
    <property type="term" value="C:cell division site"/>
    <property type="evidence" value="ECO:0007669"/>
    <property type="project" value="UniProtKB-UniRule"/>
</dbReference>
<evidence type="ECO:0000313" key="8">
    <source>
        <dbReference type="EMBL" id="AMK08846.1"/>
    </source>
</evidence>
<dbReference type="InterPro" id="IPR045087">
    <property type="entry name" value="Cu-oxidase_fam"/>
</dbReference>
<dbReference type="Gene3D" id="2.60.40.420">
    <property type="entry name" value="Cupredoxins - blue copper proteins"/>
    <property type="match status" value="3"/>
</dbReference>
<dbReference type="InterPro" id="IPR008972">
    <property type="entry name" value="Cupredoxin"/>
</dbReference>
<dbReference type="AlphaFoldDB" id="A0A140D7H2"/>
<keyword evidence="4 5" id="KW-0131">Cell cycle</keyword>
<dbReference type="GO" id="GO:0030288">
    <property type="term" value="C:outer membrane-bounded periplasmic space"/>
    <property type="evidence" value="ECO:0007669"/>
    <property type="project" value="UniProtKB-UniRule"/>
</dbReference>
<comment type="similarity">
    <text evidence="5">Belongs to the FtsP family.</text>
</comment>
<feature type="chain" id="PRO_5030021110" description="Cell division protein FtsP" evidence="6">
    <location>
        <begin position="29"/>
        <end position="468"/>
    </location>
</feature>
<evidence type="ECO:0000256" key="3">
    <source>
        <dbReference type="ARBA" id="ARBA00022764"/>
    </source>
</evidence>
<keyword evidence="3 5" id="KW-0574">Periplasm</keyword>
<dbReference type="InterPro" id="IPR006311">
    <property type="entry name" value="TAT_signal"/>
</dbReference>
<evidence type="ECO:0000313" key="9">
    <source>
        <dbReference type="EMBL" id="MDA5622999.1"/>
    </source>
</evidence>
<dbReference type="InterPro" id="IPR011707">
    <property type="entry name" value="Cu-oxidase-like_N"/>
</dbReference>